<proteinExistence type="predicted"/>
<keyword evidence="4" id="KW-0239">DNA-directed DNA polymerase</keyword>
<evidence type="ECO:0000313" key="6">
    <source>
        <dbReference type="EMBL" id="AAP42116.1"/>
    </source>
</evidence>
<evidence type="ECO:0000259" key="5">
    <source>
        <dbReference type="Pfam" id="PF00136"/>
    </source>
</evidence>
<dbReference type="Gene3D" id="3.90.1600.10">
    <property type="entry name" value="Palm domain of DNA polymerase"/>
    <property type="match status" value="1"/>
</dbReference>
<name>Q6XZB5_9BETA</name>
<dbReference type="Pfam" id="PF00136">
    <property type="entry name" value="DNA_pol_B"/>
    <property type="match status" value="1"/>
</dbReference>
<dbReference type="EMBL" id="AY197558">
    <property type="protein sequence ID" value="AAP42116.1"/>
    <property type="molecule type" value="Genomic_DNA"/>
</dbReference>
<keyword evidence="2" id="KW-0808">Transferase</keyword>
<feature type="non-terminal residue" evidence="6">
    <location>
        <position position="1"/>
    </location>
</feature>
<accession>Q6XZB5</accession>
<feature type="non-terminal residue" evidence="6">
    <location>
        <position position="58"/>
    </location>
</feature>
<dbReference type="EC" id="2.7.7.7" evidence="1"/>
<dbReference type="SUPFAM" id="SSF56672">
    <property type="entry name" value="DNA/RNA polymerases"/>
    <property type="match status" value="1"/>
</dbReference>
<evidence type="ECO:0000256" key="3">
    <source>
        <dbReference type="ARBA" id="ARBA00022695"/>
    </source>
</evidence>
<dbReference type="GO" id="GO:0003887">
    <property type="term" value="F:DNA-directed DNA polymerase activity"/>
    <property type="evidence" value="ECO:0007669"/>
    <property type="project" value="UniProtKB-KW"/>
</dbReference>
<evidence type="ECO:0000256" key="2">
    <source>
        <dbReference type="ARBA" id="ARBA00022679"/>
    </source>
</evidence>
<organism evidence="6">
    <name type="scientific">Phacochoerus africanus cytomegalovirus 1</name>
    <dbReference type="NCBI Taxonomy" id="230456"/>
    <lineage>
        <taxon>Viruses</taxon>
        <taxon>Duplodnaviria</taxon>
        <taxon>Heunggongvirae</taxon>
        <taxon>Peploviricota</taxon>
        <taxon>Herviviricetes</taxon>
        <taxon>Herpesvirales</taxon>
        <taxon>Orthoherpesviridae</taxon>
        <taxon>Betaherpesvirinae</taxon>
        <taxon>Cytomegalovirus</taxon>
    </lineage>
</organism>
<dbReference type="GO" id="GO:0000166">
    <property type="term" value="F:nucleotide binding"/>
    <property type="evidence" value="ECO:0007669"/>
    <property type="project" value="InterPro"/>
</dbReference>
<dbReference type="InterPro" id="IPR023211">
    <property type="entry name" value="DNA_pol_palm_dom_sf"/>
</dbReference>
<dbReference type="InterPro" id="IPR006134">
    <property type="entry name" value="DNA-dir_DNA_pol_B_multi_dom"/>
</dbReference>
<dbReference type="GO" id="GO:0003677">
    <property type="term" value="F:DNA binding"/>
    <property type="evidence" value="ECO:0007669"/>
    <property type="project" value="InterPro"/>
</dbReference>
<evidence type="ECO:0000256" key="1">
    <source>
        <dbReference type="ARBA" id="ARBA00012417"/>
    </source>
</evidence>
<evidence type="ECO:0000256" key="4">
    <source>
        <dbReference type="ARBA" id="ARBA00022932"/>
    </source>
</evidence>
<protein>
    <recommendedName>
        <fullName evidence="1">DNA-directed DNA polymerase</fullName>
        <ecNumber evidence="1">2.7.7.7</ecNumber>
    </recommendedName>
</protein>
<gene>
    <name evidence="6" type="primary">DPOL</name>
</gene>
<reference evidence="6" key="1">
    <citation type="journal article" date="2004" name="J. Gen. Virol.">
        <title>Novel herpesviruses of Suidae: indicators for a second genogroup of artiodactyl gammaherpesviruses.</title>
        <authorList>
            <person name="Ehlers B."/>
            <person name="Lowden S."/>
        </authorList>
    </citation>
    <scope>NUCLEOTIDE SEQUENCE</scope>
</reference>
<sequence length="58" mass="6478">VHGLLPCLPLAASITSIGRDMLRQTSDFINNVLSSREYMIDKFNLSDDDFTGEFSLNV</sequence>
<dbReference type="InterPro" id="IPR043502">
    <property type="entry name" value="DNA/RNA_pol_sf"/>
</dbReference>
<keyword evidence="3" id="KW-0548">Nucleotidyltransferase</keyword>
<feature type="domain" description="DNA-directed DNA polymerase family B multifunctional" evidence="5">
    <location>
        <begin position="2"/>
        <end position="34"/>
    </location>
</feature>